<protein>
    <submittedName>
        <fullName evidence="2">Ring-cleaving dioxygenase</fullName>
    </submittedName>
</protein>
<dbReference type="PANTHER" id="PTHR36110:SF4">
    <property type="entry name" value="RING-CLEAVING DIOXYGENASE MHQA-RELATED"/>
    <property type="match status" value="1"/>
</dbReference>
<dbReference type="RefSeq" id="WP_119545414.1">
    <property type="nucleotide sequence ID" value="NZ_QXIR01000002.1"/>
</dbReference>
<dbReference type="InterPro" id="IPR029068">
    <property type="entry name" value="Glyas_Bleomycin-R_OHBP_Dase"/>
</dbReference>
<comment type="caution">
    <text evidence="2">The sequence shown here is derived from an EMBL/GenBank/DDBJ whole genome shotgun (WGS) entry which is preliminary data.</text>
</comment>
<sequence>MELKPLKGQHHVSAITANAKENYRFYTKVLGMRLVKKTVNQDDTSVYHLFYADERGNPGTDLTFFEIPNAGRTHKGTNSISTTSLRVPSDEALNYWVKRLEAEGVEHDGVSTESGRGSLAFRDFEGQRLMLVSDELNKGVEGGKPWEKSPVPEEYAIRGLGPVHLTVAKRENTEKILTDLMGYRRKGSYSTKIGEKQFDVNILETGEGGTGAEVHIIERPDLPIERPGRGSVHHVAYRVESEEELKKWVELLNELRIPSSGFVERYYFRSLYFREANGILFELATDGPGFEGDEDFDHLGEKLALPPYFENQRDQIEARLKPLETKE</sequence>
<evidence type="ECO:0000313" key="2">
    <source>
        <dbReference type="EMBL" id="RIW38516.1"/>
    </source>
</evidence>
<dbReference type="CDD" id="cd08347">
    <property type="entry name" value="PcpA_C_like"/>
    <property type="match status" value="1"/>
</dbReference>
<dbReference type="GO" id="GO:0051213">
    <property type="term" value="F:dioxygenase activity"/>
    <property type="evidence" value="ECO:0007669"/>
    <property type="project" value="UniProtKB-KW"/>
</dbReference>
<dbReference type="OrthoDB" id="9785698at2"/>
<organism evidence="2 3">
    <name type="scientific">Bacillus salacetis</name>
    <dbReference type="NCBI Taxonomy" id="2315464"/>
    <lineage>
        <taxon>Bacteria</taxon>
        <taxon>Bacillati</taxon>
        <taxon>Bacillota</taxon>
        <taxon>Bacilli</taxon>
        <taxon>Bacillales</taxon>
        <taxon>Bacillaceae</taxon>
        <taxon>Bacillus</taxon>
    </lineage>
</organism>
<dbReference type="InterPro" id="IPR052537">
    <property type="entry name" value="Extradiol_RC_dioxygenase"/>
</dbReference>
<evidence type="ECO:0000313" key="3">
    <source>
        <dbReference type="Proteomes" id="UP000265801"/>
    </source>
</evidence>
<proteinExistence type="predicted"/>
<reference evidence="2 3" key="1">
    <citation type="submission" date="2018-09" db="EMBL/GenBank/DDBJ databases">
        <title>Bacillus saliacetes sp. nov., isolated from Thai shrimp paste (Ka-pi).</title>
        <authorList>
            <person name="Daroonpunt R."/>
            <person name="Tanasupawat S."/>
            <person name="Yiamsombut S."/>
        </authorList>
    </citation>
    <scope>NUCLEOTIDE SEQUENCE [LARGE SCALE GENOMIC DNA]</scope>
    <source>
        <strain evidence="2 3">SKP7-4</strain>
    </source>
</reference>
<dbReference type="Gene3D" id="3.10.180.10">
    <property type="entry name" value="2,3-Dihydroxybiphenyl 1,2-Dioxygenase, domain 1"/>
    <property type="match status" value="2"/>
</dbReference>
<accession>A0A3A1R5P0</accession>
<keyword evidence="2" id="KW-0560">Oxidoreductase</keyword>
<dbReference type="Pfam" id="PF00903">
    <property type="entry name" value="Glyoxalase"/>
    <property type="match status" value="1"/>
</dbReference>
<dbReference type="SUPFAM" id="SSF54593">
    <property type="entry name" value="Glyoxalase/Bleomycin resistance protein/Dihydroxybiphenyl dioxygenase"/>
    <property type="match status" value="1"/>
</dbReference>
<dbReference type="InterPro" id="IPR037523">
    <property type="entry name" value="VOC_core"/>
</dbReference>
<dbReference type="Proteomes" id="UP000265801">
    <property type="component" value="Unassembled WGS sequence"/>
</dbReference>
<keyword evidence="2" id="KW-0223">Dioxygenase</keyword>
<keyword evidence="3" id="KW-1185">Reference proteome</keyword>
<dbReference type="PANTHER" id="PTHR36110">
    <property type="entry name" value="RING-CLEAVING DIOXYGENASE MHQE-RELATED"/>
    <property type="match status" value="1"/>
</dbReference>
<evidence type="ECO:0000259" key="1">
    <source>
        <dbReference type="PROSITE" id="PS51819"/>
    </source>
</evidence>
<dbReference type="InterPro" id="IPR004360">
    <property type="entry name" value="Glyas_Fos-R_dOase_dom"/>
</dbReference>
<gene>
    <name evidence="2" type="ORF">D3H55_02985</name>
</gene>
<dbReference type="AlphaFoldDB" id="A0A3A1R5P0"/>
<feature type="domain" description="VOC" evidence="1">
    <location>
        <begin position="159"/>
        <end position="286"/>
    </location>
</feature>
<feature type="domain" description="VOC" evidence="1">
    <location>
        <begin position="8"/>
        <end position="134"/>
    </location>
</feature>
<dbReference type="PROSITE" id="PS51819">
    <property type="entry name" value="VOC"/>
    <property type="match status" value="2"/>
</dbReference>
<name>A0A3A1R5P0_9BACI</name>
<dbReference type="EMBL" id="QXIR01000002">
    <property type="protein sequence ID" value="RIW38516.1"/>
    <property type="molecule type" value="Genomic_DNA"/>
</dbReference>